<dbReference type="AlphaFoldDB" id="A0A0G4FL53"/>
<proteinExistence type="predicted"/>
<dbReference type="GO" id="GO:0006139">
    <property type="term" value="P:nucleobase-containing compound metabolic process"/>
    <property type="evidence" value="ECO:0007669"/>
    <property type="project" value="InterPro"/>
</dbReference>
<dbReference type="SUPFAM" id="SSF53098">
    <property type="entry name" value="Ribonuclease H-like"/>
    <property type="match status" value="1"/>
</dbReference>
<dbReference type="InterPro" id="IPR012337">
    <property type="entry name" value="RNaseH-like_sf"/>
</dbReference>
<dbReference type="PANTHER" id="PTHR47765:SF2">
    <property type="entry name" value="EXONUCLEASE MUT-7 HOMOLOG"/>
    <property type="match status" value="1"/>
</dbReference>
<organism evidence="3">
    <name type="scientific">Chromera velia CCMP2878</name>
    <dbReference type="NCBI Taxonomy" id="1169474"/>
    <lineage>
        <taxon>Eukaryota</taxon>
        <taxon>Sar</taxon>
        <taxon>Alveolata</taxon>
        <taxon>Colpodellida</taxon>
        <taxon>Chromeraceae</taxon>
        <taxon>Chromera</taxon>
    </lineage>
</organism>
<accession>A0A0G4FL53</accession>
<dbReference type="InterPro" id="IPR036397">
    <property type="entry name" value="RNaseH_sf"/>
</dbReference>
<evidence type="ECO:0000313" key="3">
    <source>
        <dbReference type="EMBL" id="CEM14706.1"/>
    </source>
</evidence>
<dbReference type="EMBL" id="CDMZ01000454">
    <property type="protein sequence ID" value="CEM14706.1"/>
    <property type="molecule type" value="Genomic_DNA"/>
</dbReference>
<dbReference type="InterPro" id="IPR052408">
    <property type="entry name" value="Exonuclease_MUT-7-like"/>
</dbReference>
<dbReference type="GO" id="GO:0008408">
    <property type="term" value="F:3'-5' exonuclease activity"/>
    <property type="evidence" value="ECO:0007669"/>
    <property type="project" value="InterPro"/>
</dbReference>
<keyword evidence="1" id="KW-0732">Signal</keyword>
<dbReference type="VEuPathDB" id="CryptoDB:Cvel_17568"/>
<feature type="chain" id="PRO_5005188939" description="3'-5' exonuclease domain-containing protein" evidence="1">
    <location>
        <begin position="25"/>
        <end position="485"/>
    </location>
</feature>
<dbReference type="Pfam" id="PF01612">
    <property type="entry name" value="DNA_pol_A_exo1"/>
    <property type="match status" value="1"/>
</dbReference>
<dbReference type="Gene3D" id="3.30.420.10">
    <property type="entry name" value="Ribonuclease H-like superfamily/Ribonuclease H"/>
    <property type="match status" value="1"/>
</dbReference>
<reference evidence="3" key="1">
    <citation type="submission" date="2014-11" db="EMBL/GenBank/DDBJ databases">
        <authorList>
            <person name="Otto D Thomas"/>
            <person name="Naeem Raeece"/>
        </authorList>
    </citation>
    <scope>NUCLEOTIDE SEQUENCE</scope>
</reference>
<evidence type="ECO:0000259" key="2">
    <source>
        <dbReference type="Pfam" id="PF01612"/>
    </source>
</evidence>
<gene>
    <name evidence="3" type="ORF">Cvel_17568</name>
</gene>
<feature type="signal peptide" evidence="1">
    <location>
        <begin position="1"/>
        <end position="24"/>
    </location>
</feature>
<sequence>MLFFFSDVRLLLIGAVLLHLKASAFLFPSPSFHPNNGKGPPSSHLFSAQFRRKSRDSVLDEIRDEIDLMEDFGFAGIEDDDEDDLYEEVERETYEGSLSDPIRVQSHHMGAANWLVSAHRPAVCLELTEGHPSLSIALLRALQKRAPDVRLEMLVHRHILELYVRDPGVFDPDDIAPLLEGSPRYAVTTRSPQHAGFGKYETATILPYDNPEFKQGEHVWEMSEFGWGSVGSVTMVGDPEGLIEMCELAEKEAFIAADCEWRPQLLSESPDLGEETYAPVALLQVALPKARRVFVVDFCSPALDVAACCPSGSLTRGGECERAKKARLRLGSLWANERVVKVGMGFSKNDLSRMRAADGQSFKAVNSEIDLPVALSCLWPPSERPSGHRRVAGLKSIVKLLFGTELDKQFTRSNWEKRPLPVRCLRYAATDAAVTASCMENLIDRAVRTGMLERYLQNAKKNAGLVNALRKITQNSNMTIDQGRS</sequence>
<evidence type="ECO:0000256" key="1">
    <source>
        <dbReference type="SAM" id="SignalP"/>
    </source>
</evidence>
<name>A0A0G4FL53_9ALVE</name>
<dbReference type="GO" id="GO:0003676">
    <property type="term" value="F:nucleic acid binding"/>
    <property type="evidence" value="ECO:0007669"/>
    <property type="project" value="InterPro"/>
</dbReference>
<protein>
    <recommendedName>
        <fullName evidence="2">3'-5' exonuclease domain-containing protein</fullName>
    </recommendedName>
</protein>
<dbReference type="PANTHER" id="PTHR47765">
    <property type="entry name" value="3'-5' EXONUCLEASE DOMAIN-CONTAINING PROTEIN"/>
    <property type="match status" value="1"/>
</dbReference>
<feature type="domain" description="3'-5' exonuclease" evidence="2">
    <location>
        <begin position="330"/>
        <end position="442"/>
    </location>
</feature>
<dbReference type="InterPro" id="IPR002562">
    <property type="entry name" value="3'-5'_exonuclease_dom"/>
</dbReference>